<dbReference type="Proteomes" id="UP000077315">
    <property type="component" value="Unassembled WGS sequence"/>
</dbReference>
<organism evidence="1 2">
    <name type="scientific">Phycomyces blakesleeanus (strain ATCC 8743b / DSM 1359 / FGSC 10004 / NBRC 33097 / NRRL 1555)</name>
    <dbReference type="NCBI Taxonomy" id="763407"/>
    <lineage>
        <taxon>Eukaryota</taxon>
        <taxon>Fungi</taxon>
        <taxon>Fungi incertae sedis</taxon>
        <taxon>Mucoromycota</taxon>
        <taxon>Mucoromycotina</taxon>
        <taxon>Mucoromycetes</taxon>
        <taxon>Mucorales</taxon>
        <taxon>Phycomycetaceae</taxon>
        <taxon>Phycomyces</taxon>
    </lineage>
</organism>
<name>A0A162USE2_PHYB8</name>
<dbReference type="VEuPathDB" id="FungiDB:PHYBLDRAFT_141615"/>
<evidence type="ECO:0000313" key="1">
    <source>
        <dbReference type="EMBL" id="OAD77752.1"/>
    </source>
</evidence>
<keyword evidence="2" id="KW-1185">Reference proteome</keyword>
<dbReference type="RefSeq" id="XP_018295792.1">
    <property type="nucleotide sequence ID" value="XM_018430629.1"/>
</dbReference>
<sequence>MADMSLDAPNASQSSKHCQRTFKYGSTVPSSHVVLKASRQTLGQDFFLDQTSSSSPITSTGLNEQLSRILKSSANI</sequence>
<protein>
    <submittedName>
        <fullName evidence="1">Uncharacterized protein</fullName>
    </submittedName>
</protein>
<accession>A0A162USE2</accession>
<dbReference type="AlphaFoldDB" id="A0A162USE2"/>
<dbReference type="EMBL" id="KV440974">
    <property type="protein sequence ID" value="OAD77752.1"/>
    <property type="molecule type" value="Genomic_DNA"/>
</dbReference>
<reference evidence="2" key="1">
    <citation type="submission" date="2015-06" db="EMBL/GenBank/DDBJ databases">
        <title>Expansion of signal transduction pathways in fungi by whole-genome duplication.</title>
        <authorList>
            <consortium name="DOE Joint Genome Institute"/>
            <person name="Corrochano L.M."/>
            <person name="Kuo A."/>
            <person name="Marcet-Houben M."/>
            <person name="Polaino S."/>
            <person name="Salamov A."/>
            <person name="Villalobos J.M."/>
            <person name="Alvarez M.I."/>
            <person name="Avalos J."/>
            <person name="Benito E.P."/>
            <person name="Benoit I."/>
            <person name="Burger G."/>
            <person name="Camino L.P."/>
            <person name="Canovas D."/>
            <person name="Cerda-Olmedo E."/>
            <person name="Cheng J.-F."/>
            <person name="Dominguez A."/>
            <person name="Elias M."/>
            <person name="Eslava A.P."/>
            <person name="Glaser F."/>
            <person name="Grimwood J."/>
            <person name="Gutierrez G."/>
            <person name="Heitman J."/>
            <person name="Henrissat B."/>
            <person name="Iturriaga E.A."/>
            <person name="Lang B.F."/>
            <person name="Lavin J.L."/>
            <person name="Lee S."/>
            <person name="Li W."/>
            <person name="Lindquist E."/>
            <person name="Lopez-Garcia S."/>
            <person name="Luque E.M."/>
            <person name="Marcos A.T."/>
            <person name="Martin J."/>
            <person name="McCluskey K."/>
            <person name="Medina H.R."/>
            <person name="Miralles-Duran A."/>
            <person name="Miyazaki A."/>
            <person name="Munoz-Torres E."/>
            <person name="Oguiza J.A."/>
            <person name="Ohm R."/>
            <person name="Olmedo M."/>
            <person name="Orejas M."/>
            <person name="Ortiz-Castellanos L."/>
            <person name="Pisabarro A.G."/>
            <person name="Rodriguez-Romero J."/>
            <person name="Ruiz-Herrera J."/>
            <person name="Ruiz-Vazquez R."/>
            <person name="Sanz C."/>
            <person name="Schackwitz W."/>
            <person name="Schmutz J."/>
            <person name="Shahriari M."/>
            <person name="Shelest E."/>
            <person name="Silva-Franco F."/>
            <person name="Soanes D."/>
            <person name="Syed K."/>
            <person name="Tagua V.G."/>
            <person name="Talbot N.J."/>
            <person name="Thon M."/>
            <person name="De vries R.P."/>
            <person name="Wiebenga A."/>
            <person name="Yadav J.S."/>
            <person name="Braun E.L."/>
            <person name="Baker S."/>
            <person name="Garre V."/>
            <person name="Horwitz B."/>
            <person name="Torres-Martinez S."/>
            <person name="Idnurm A."/>
            <person name="Herrera-Estrella A."/>
            <person name="Gabaldon T."/>
            <person name="Grigoriev I.V."/>
        </authorList>
    </citation>
    <scope>NUCLEOTIDE SEQUENCE [LARGE SCALE GENOMIC DNA]</scope>
    <source>
        <strain evidence="2">NRRL 1555(-)</strain>
    </source>
</reference>
<dbReference type="GeneID" id="28991535"/>
<gene>
    <name evidence="1" type="ORF">PHYBLDRAFT_141615</name>
</gene>
<proteinExistence type="predicted"/>
<evidence type="ECO:0000313" key="2">
    <source>
        <dbReference type="Proteomes" id="UP000077315"/>
    </source>
</evidence>
<dbReference type="InParanoid" id="A0A162USE2"/>